<dbReference type="InParanoid" id="A0A068U8H5"/>
<dbReference type="PhylomeDB" id="A0A068U8H5"/>
<gene>
    <name evidence="3" type="ORF">GSCOC_T00018867001</name>
</gene>
<dbReference type="EMBL" id="HG739097">
    <property type="protein sequence ID" value="CDP04771.1"/>
    <property type="molecule type" value="Genomic_DNA"/>
</dbReference>
<dbReference type="Gramene" id="CDP04771">
    <property type="protein sequence ID" value="CDP04771"/>
    <property type="gene ID" value="GSCOC_T00018867001"/>
</dbReference>
<dbReference type="AlphaFoldDB" id="A0A068U8H5"/>
<protein>
    <recommendedName>
        <fullName evidence="5">Protein kinase domain-containing protein</fullName>
    </recommendedName>
</protein>
<evidence type="ECO:0000256" key="1">
    <source>
        <dbReference type="ARBA" id="ARBA00022729"/>
    </source>
</evidence>
<dbReference type="GO" id="GO:0005524">
    <property type="term" value="F:ATP binding"/>
    <property type="evidence" value="ECO:0007669"/>
    <property type="project" value="UniProtKB-UniRule"/>
</dbReference>
<dbReference type="STRING" id="49390.A0A068U8H5"/>
<dbReference type="InterPro" id="IPR017441">
    <property type="entry name" value="Protein_kinase_ATP_BS"/>
</dbReference>
<dbReference type="PROSITE" id="PS00107">
    <property type="entry name" value="PROTEIN_KINASE_ATP"/>
    <property type="match status" value="1"/>
</dbReference>
<name>A0A068U8H5_COFCA</name>
<dbReference type="Gene3D" id="3.30.200.20">
    <property type="entry name" value="Phosphorylase Kinase, domain 1"/>
    <property type="match status" value="1"/>
</dbReference>
<accession>A0A068U8H5</accession>
<organism evidence="3 4">
    <name type="scientific">Coffea canephora</name>
    <name type="common">Robusta coffee</name>
    <dbReference type="NCBI Taxonomy" id="49390"/>
    <lineage>
        <taxon>Eukaryota</taxon>
        <taxon>Viridiplantae</taxon>
        <taxon>Streptophyta</taxon>
        <taxon>Embryophyta</taxon>
        <taxon>Tracheophyta</taxon>
        <taxon>Spermatophyta</taxon>
        <taxon>Magnoliopsida</taxon>
        <taxon>eudicotyledons</taxon>
        <taxon>Gunneridae</taxon>
        <taxon>Pentapetalae</taxon>
        <taxon>asterids</taxon>
        <taxon>lamiids</taxon>
        <taxon>Gentianales</taxon>
        <taxon>Rubiaceae</taxon>
        <taxon>Ixoroideae</taxon>
        <taxon>Gardenieae complex</taxon>
        <taxon>Bertiereae - Coffeeae clade</taxon>
        <taxon>Coffeeae</taxon>
        <taxon>Coffea</taxon>
    </lineage>
</organism>
<reference evidence="3" key="1">
    <citation type="submission" date="2013-11" db="EMBL/GenBank/DDBJ databases">
        <authorList>
            <person name="Genoscope - CEA"/>
        </authorList>
    </citation>
    <scope>NUCLEOTIDE SEQUENCE</scope>
    <source>
        <strain evidence="3">DH200</strain>
    </source>
</reference>
<keyword evidence="1" id="KW-0732">Signal</keyword>
<keyword evidence="2" id="KW-0067">ATP-binding</keyword>
<evidence type="ECO:0000313" key="4">
    <source>
        <dbReference type="Proteomes" id="UP000295252"/>
    </source>
</evidence>
<dbReference type="OMA" id="LEGTHGH"/>
<proteinExistence type="predicted"/>
<sequence length="109" mass="12230">MSPRAFTFTDLEQATNEFRDELGRGAFGAVYKGIFPNSEKVLAGKKSEKVLAEGEKREVVDMTKLERMIKIAVWCIQNEPALCPSMKKVLILEGTHGHSKSSLSSFFYQ</sequence>
<dbReference type="PANTHER" id="PTHR47976">
    <property type="entry name" value="G-TYPE LECTIN S-RECEPTOR-LIKE SERINE/THREONINE-PROTEIN KINASE SD2-5"/>
    <property type="match status" value="1"/>
</dbReference>
<keyword evidence="4" id="KW-1185">Reference proteome</keyword>
<evidence type="ECO:0000256" key="2">
    <source>
        <dbReference type="PROSITE-ProRule" id="PRU10141"/>
    </source>
</evidence>
<dbReference type="InterPro" id="IPR051343">
    <property type="entry name" value="G-type_lectin_kinases/EP1-like"/>
</dbReference>
<reference evidence="3" key="2">
    <citation type="submission" date="2014-06" db="EMBL/GenBank/DDBJ databases">
        <title>Structure and adaptive landscape of the coffee genome.</title>
        <authorList>
            <person name="Denoeud F."/>
            <person name="Wincker P."/>
            <person name="Lashermes P."/>
        </authorList>
    </citation>
    <scope>NUCLEOTIDE SEQUENCE [LARGE SCALE GENOMIC DNA]</scope>
    <source>
        <strain evidence="3">DH200</strain>
    </source>
</reference>
<evidence type="ECO:0000313" key="3">
    <source>
        <dbReference type="EMBL" id="CDP04771.1"/>
    </source>
</evidence>
<feature type="binding site" evidence="2">
    <location>
        <position position="45"/>
    </location>
    <ligand>
        <name>ATP</name>
        <dbReference type="ChEBI" id="CHEBI:30616"/>
    </ligand>
</feature>
<dbReference type="Proteomes" id="UP000295252">
    <property type="component" value="Chromosome IX"/>
</dbReference>
<keyword evidence="2" id="KW-0547">Nucleotide-binding</keyword>
<dbReference type="PANTHER" id="PTHR47976:SF115">
    <property type="entry name" value="RECEPTOR-LIKE SERINE_THREONINE-PROTEIN KINASE"/>
    <property type="match status" value="1"/>
</dbReference>
<dbReference type="OrthoDB" id="5857966at2759"/>
<dbReference type="InterPro" id="IPR011009">
    <property type="entry name" value="Kinase-like_dom_sf"/>
</dbReference>
<dbReference type="SUPFAM" id="SSF56112">
    <property type="entry name" value="Protein kinase-like (PK-like)"/>
    <property type="match status" value="1"/>
</dbReference>
<evidence type="ECO:0008006" key="5">
    <source>
        <dbReference type="Google" id="ProtNLM"/>
    </source>
</evidence>